<keyword evidence="3" id="KW-1185">Reference proteome</keyword>
<keyword evidence="1" id="KW-0812">Transmembrane</keyword>
<dbReference type="RefSeq" id="WP_179427853.1">
    <property type="nucleotide sequence ID" value="NZ_JACBZP010000001.1"/>
</dbReference>
<accession>A0A7Z0IHF3</accession>
<protein>
    <submittedName>
        <fullName evidence="2">Uncharacterized protein</fullName>
    </submittedName>
</protein>
<comment type="caution">
    <text evidence="2">The sequence shown here is derived from an EMBL/GenBank/DDBJ whole genome shotgun (WGS) entry which is preliminary data.</text>
</comment>
<name>A0A7Z0IHF3_9MICO</name>
<evidence type="ECO:0000313" key="3">
    <source>
        <dbReference type="Proteomes" id="UP000539111"/>
    </source>
</evidence>
<evidence type="ECO:0000256" key="1">
    <source>
        <dbReference type="SAM" id="Phobius"/>
    </source>
</evidence>
<keyword evidence="1" id="KW-1133">Transmembrane helix</keyword>
<dbReference type="AlphaFoldDB" id="A0A7Z0IHF3"/>
<sequence>MSTPSRPAGKPIVVWDAVVSGALFVVLLVELVLMAGRLTPDGVRLLANPVAYVGLAIAAVAAVIVIVRVRRRRLAFWVVLIFVVAVPIVTIGITVLILLVAFGP</sequence>
<gene>
    <name evidence="2" type="ORF">BJY26_002006</name>
</gene>
<dbReference type="Proteomes" id="UP000539111">
    <property type="component" value="Unassembled WGS sequence"/>
</dbReference>
<feature type="transmembrane region" description="Helical" evidence="1">
    <location>
        <begin position="74"/>
        <end position="102"/>
    </location>
</feature>
<feature type="transmembrane region" description="Helical" evidence="1">
    <location>
        <begin position="12"/>
        <end position="34"/>
    </location>
</feature>
<proteinExistence type="predicted"/>
<keyword evidence="1" id="KW-0472">Membrane</keyword>
<evidence type="ECO:0000313" key="2">
    <source>
        <dbReference type="EMBL" id="NYI67700.1"/>
    </source>
</evidence>
<reference evidence="2 3" key="1">
    <citation type="submission" date="2020-07" db="EMBL/GenBank/DDBJ databases">
        <title>Sequencing the genomes of 1000 actinobacteria strains.</title>
        <authorList>
            <person name="Klenk H.-P."/>
        </authorList>
    </citation>
    <scope>NUCLEOTIDE SEQUENCE [LARGE SCALE GENOMIC DNA]</scope>
    <source>
        <strain evidence="2 3">DSM 26341</strain>
    </source>
</reference>
<feature type="transmembrane region" description="Helical" evidence="1">
    <location>
        <begin position="46"/>
        <end position="67"/>
    </location>
</feature>
<organism evidence="2 3">
    <name type="scientific">Spelaeicoccus albus</name>
    <dbReference type="NCBI Taxonomy" id="1280376"/>
    <lineage>
        <taxon>Bacteria</taxon>
        <taxon>Bacillati</taxon>
        <taxon>Actinomycetota</taxon>
        <taxon>Actinomycetes</taxon>
        <taxon>Micrococcales</taxon>
        <taxon>Brevibacteriaceae</taxon>
        <taxon>Spelaeicoccus</taxon>
    </lineage>
</organism>
<dbReference type="EMBL" id="JACBZP010000001">
    <property type="protein sequence ID" value="NYI67700.1"/>
    <property type="molecule type" value="Genomic_DNA"/>
</dbReference>